<feature type="transmembrane region" description="Helical" evidence="1">
    <location>
        <begin position="378"/>
        <end position="399"/>
    </location>
</feature>
<organism evidence="3 4">
    <name type="scientific">Pseudaquabacterium terrae</name>
    <dbReference type="NCBI Taxonomy" id="2732868"/>
    <lineage>
        <taxon>Bacteria</taxon>
        <taxon>Pseudomonadati</taxon>
        <taxon>Pseudomonadota</taxon>
        <taxon>Betaproteobacteria</taxon>
        <taxon>Burkholderiales</taxon>
        <taxon>Sphaerotilaceae</taxon>
        <taxon>Pseudaquabacterium</taxon>
    </lineage>
</organism>
<feature type="transmembrane region" description="Helical" evidence="1">
    <location>
        <begin position="102"/>
        <end position="118"/>
    </location>
</feature>
<keyword evidence="1" id="KW-0812">Transmembrane</keyword>
<evidence type="ECO:0000259" key="2">
    <source>
        <dbReference type="Pfam" id="PF16401"/>
    </source>
</evidence>
<feature type="transmembrane region" description="Helical" evidence="1">
    <location>
        <begin position="305"/>
        <end position="326"/>
    </location>
</feature>
<evidence type="ECO:0000313" key="4">
    <source>
        <dbReference type="Proteomes" id="UP000737171"/>
    </source>
</evidence>
<feature type="transmembrane region" description="Helical" evidence="1">
    <location>
        <begin position="64"/>
        <end position="81"/>
    </location>
</feature>
<protein>
    <submittedName>
        <fullName evidence="3">DUF5009 domain-containing protein</fullName>
    </submittedName>
</protein>
<dbReference type="PANTHER" id="PTHR31061:SF24">
    <property type="entry name" value="LD22376P"/>
    <property type="match status" value="1"/>
</dbReference>
<reference evidence="3 4" key="1">
    <citation type="submission" date="2020-05" db="EMBL/GenBank/DDBJ databases">
        <title>Aquincola sp. isolate from soil.</title>
        <authorList>
            <person name="Han J."/>
            <person name="Kim D.-U."/>
        </authorList>
    </citation>
    <scope>NUCLEOTIDE SEQUENCE [LARGE SCALE GENOMIC DNA]</scope>
    <source>
        <strain evidence="3 4">S2</strain>
    </source>
</reference>
<feature type="transmembrane region" description="Helical" evidence="1">
    <location>
        <begin position="155"/>
        <end position="174"/>
    </location>
</feature>
<dbReference type="RefSeq" id="WP_173133035.1">
    <property type="nucleotide sequence ID" value="NZ_JABRWJ010000012.1"/>
</dbReference>
<feature type="transmembrane region" description="Helical" evidence="1">
    <location>
        <begin position="124"/>
        <end position="143"/>
    </location>
</feature>
<evidence type="ECO:0000256" key="1">
    <source>
        <dbReference type="SAM" id="Phobius"/>
    </source>
</evidence>
<gene>
    <name evidence="3" type="ORF">HLB44_31750</name>
</gene>
<proteinExistence type="predicted"/>
<dbReference type="InterPro" id="IPR032176">
    <property type="entry name" value="DUF5009"/>
</dbReference>
<dbReference type="Pfam" id="PF16401">
    <property type="entry name" value="DUF5009"/>
    <property type="match status" value="1"/>
</dbReference>
<evidence type="ECO:0000313" key="3">
    <source>
        <dbReference type="EMBL" id="NRF71571.1"/>
    </source>
</evidence>
<dbReference type="PANTHER" id="PTHR31061">
    <property type="entry name" value="LD22376P"/>
    <property type="match status" value="1"/>
</dbReference>
<feature type="transmembrane region" description="Helical" evidence="1">
    <location>
        <begin position="276"/>
        <end position="293"/>
    </location>
</feature>
<feature type="transmembrane region" description="Helical" evidence="1">
    <location>
        <begin position="186"/>
        <end position="206"/>
    </location>
</feature>
<sequence>MSAYRSEPAAWPALPQQRNAAIDALRGLTFVVMVWVNELAGVSDISHWWKHMPAHADAMSFPDIVFPAFLFIVGLSIPFALQRRLQAGDGPLPLARHIGERTLALVLMGLFMVNAESGHHAESMALPIAGWSLLFFAAVVLVWGDWRGGSTLLRAALRAAGWALLLALALLYRGGPEGRDGLAPQWWGILGLIGWAYALACVLYLAARGRLGVLIALTAACTAFVVLDRLGPGGPVARALLGQSAHAAHASIVLCGVVCALILHDERRAAPPQRRLLDALAWALLLLIAGLALRPAFGISKIHATPSWCLLCAAICVLLYLALHALVQAGRGGWMRLVEPAASNPLVTYLLPYVILAAMTLLGLSWPAAWRTGLGGMLAMAVYAALIVAAAGAIGRAGLRIRL</sequence>
<keyword evidence="4" id="KW-1185">Reference proteome</keyword>
<name>A0ABX2ESF9_9BURK</name>
<accession>A0ABX2ESF9</accession>
<dbReference type="EMBL" id="JABRWJ010000012">
    <property type="protein sequence ID" value="NRF71571.1"/>
    <property type="molecule type" value="Genomic_DNA"/>
</dbReference>
<feature type="domain" description="DUF5009" evidence="2">
    <location>
        <begin position="18"/>
        <end position="171"/>
    </location>
</feature>
<keyword evidence="1" id="KW-1133">Transmembrane helix</keyword>
<keyword evidence="1" id="KW-0472">Membrane</keyword>
<comment type="caution">
    <text evidence="3">The sequence shown here is derived from an EMBL/GenBank/DDBJ whole genome shotgun (WGS) entry which is preliminary data.</text>
</comment>
<feature type="transmembrane region" description="Helical" evidence="1">
    <location>
        <begin position="247"/>
        <end position="264"/>
    </location>
</feature>
<feature type="transmembrane region" description="Helical" evidence="1">
    <location>
        <begin position="346"/>
        <end position="366"/>
    </location>
</feature>
<dbReference type="Proteomes" id="UP000737171">
    <property type="component" value="Unassembled WGS sequence"/>
</dbReference>
<feature type="transmembrane region" description="Helical" evidence="1">
    <location>
        <begin position="211"/>
        <end position="227"/>
    </location>
</feature>